<feature type="transmembrane region" description="Helical" evidence="1">
    <location>
        <begin position="31"/>
        <end position="52"/>
    </location>
</feature>
<protein>
    <recommendedName>
        <fullName evidence="4">DUF2304 domain-containing protein</fullName>
    </recommendedName>
</protein>
<keyword evidence="1" id="KW-0812">Transmembrane</keyword>
<dbReference type="RefSeq" id="WP_306105304.1">
    <property type="nucleotide sequence ID" value="NZ_CP120984.1"/>
</dbReference>
<evidence type="ECO:0000313" key="2">
    <source>
        <dbReference type="EMBL" id="WLQ69228.1"/>
    </source>
</evidence>
<reference evidence="2 3" key="1">
    <citation type="submission" date="2023-03" db="EMBL/GenBank/DDBJ databases">
        <title>Isolation and description of six Streptomyces strains from soil environments, able to metabolize different microbial glucans.</title>
        <authorList>
            <person name="Widen T."/>
            <person name="Larsbrink J."/>
        </authorList>
    </citation>
    <scope>NUCLEOTIDE SEQUENCE [LARGE SCALE GENOMIC DNA]</scope>
    <source>
        <strain evidence="2 3">Alt3</strain>
        <plasmid evidence="2 3">unnamed1</plasmid>
    </source>
</reference>
<dbReference type="Proteomes" id="UP001224433">
    <property type="component" value="Plasmid unnamed1"/>
</dbReference>
<keyword evidence="1" id="KW-1133">Transmembrane helix</keyword>
<sequence length="71" mass="7752">MLALICLALVVLALLLWRAMDKLKEDDVASVVRFALAAVVILVLTYVAMRLAPPEEMAGILRQALGFLIKS</sequence>
<gene>
    <name evidence="2" type="ORF">P8A20_37475</name>
</gene>
<proteinExistence type="predicted"/>
<dbReference type="EMBL" id="CP120984">
    <property type="protein sequence ID" value="WLQ69228.1"/>
    <property type="molecule type" value="Genomic_DNA"/>
</dbReference>
<organism evidence="2 3">
    <name type="scientific">Streptomyces glycanivorans</name>
    <dbReference type="NCBI Taxonomy" id="3033808"/>
    <lineage>
        <taxon>Bacteria</taxon>
        <taxon>Bacillati</taxon>
        <taxon>Actinomycetota</taxon>
        <taxon>Actinomycetes</taxon>
        <taxon>Kitasatosporales</taxon>
        <taxon>Streptomycetaceae</taxon>
        <taxon>Streptomyces</taxon>
    </lineage>
</organism>
<keyword evidence="3" id="KW-1185">Reference proteome</keyword>
<name>A0ABY9JND5_9ACTN</name>
<evidence type="ECO:0000313" key="3">
    <source>
        <dbReference type="Proteomes" id="UP001224433"/>
    </source>
</evidence>
<keyword evidence="1" id="KW-0472">Membrane</keyword>
<keyword evidence="2" id="KW-0614">Plasmid</keyword>
<evidence type="ECO:0000256" key="1">
    <source>
        <dbReference type="SAM" id="Phobius"/>
    </source>
</evidence>
<accession>A0ABY9JND5</accession>
<geneLocation type="plasmid" evidence="2 3">
    <name>unnamed1</name>
</geneLocation>
<evidence type="ECO:0008006" key="4">
    <source>
        <dbReference type="Google" id="ProtNLM"/>
    </source>
</evidence>